<dbReference type="Pfam" id="PF23302">
    <property type="entry name" value="HTH_DNAJC9"/>
    <property type="match status" value="1"/>
</dbReference>
<dbReference type="GO" id="GO:0031072">
    <property type="term" value="F:heat shock protein binding"/>
    <property type="evidence" value="ECO:0007669"/>
    <property type="project" value="TreeGrafter"/>
</dbReference>
<dbReference type="OrthoDB" id="110024at2759"/>
<dbReference type="SUPFAM" id="SSF46565">
    <property type="entry name" value="Chaperone J-domain"/>
    <property type="match status" value="1"/>
</dbReference>
<dbReference type="PROSITE" id="PS50076">
    <property type="entry name" value="DNAJ_2"/>
    <property type="match status" value="1"/>
</dbReference>
<dbReference type="SMART" id="SM00271">
    <property type="entry name" value="DnaJ"/>
    <property type="match status" value="1"/>
</dbReference>
<keyword evidence="4" id="KW-1185">Reference proteome</keyword>
<sequence>MASTDLYALLKVDKDVQPPQLKKAYYALARKVHPDKRPGDEQAKADFLALKKAYDILCDPVRRRRYDRTGSVEDDADFAAAYEHYRGIPVSEEDIRATEAEYRHSDEERTDVVEYARKHSGDVARILESIIGSTDDDAERYRTILEDALRAGDLPKKHKKPIAKATILTLAELEADAEEMSSSEEDDDDDEKVDLAPPAEVATARAAAASDEPSSDLLAMFASRRAERQQGFDAFAAKWERISAEEEAAAPKKKSKKRR</sequence>
<dbReference type="PANTHER" id="PTHR44144:SF1">
    <property type="entry name" value="DNAJ HOMOLOG SUBFAMILY C MEMBER 9"/>
    <property type="match status" value="1"/>
</dbReference>
<evidence type="ECO:0000313" key="3">
    <source>
        <dbReference type="EMBL" id="CAH0374271.1"/>
    </source>
</evidence>
<feature type="compositionally biased region" description="Low complexity" evidence="1">
    <location>
        <begin position="195"/>
        <end position="214"/>
    </location>
</feature>
<dbReference type="PANTHER" id="PTHR44144">
    <property type="entry name" value="DNAJ HOMOLOG SUBFAMILY C MEMBER 9"/>
    <property type="match status" value="1"/>
</dbReference>
<proteinExistence type="predicted"/>
<name>A0A8J2SNU2_9STRA</name>
<comment type="caution">
    <text evidence="3">The sequence shown here is derived from an EMBL/GenBank/DDBJ whole genome shotgun (WGS) entry which is preliminary data.</text>
</comment>
<dbReference type="GO" id="GO:0005634">
    <property type="term" value="C:nucleus"/>
    <property type="evidence" value="ECO:0007669"/>
    <property type="project" value="TreeGrafter"/>
</dbReference>
<organism evidence="3 4">
    <name type="scientific">Pelagomonas calceolata</name>
    <dbReference type="NCBI Taxonomy" id="35677"/>
    <lineage>
        <taxon>Eukaryota</taxon>
        <taxon>Sar</taxon>
        <taxon>Stramenopiles</taxon>
        <taxon>Ochrophyta</taxon>
        <taxon>Pelagophyceae</taxon>
        <taxon>Pelagomonadales</taxon>
        <taxon>Pelagomonadaceae</taxon>
        <taxon>Pelagomonas</taxon>
    </lineage>
</organism>
<dbReference type="InterPro" id="IPR052594">
    <property type="entry name" value="J_domain-containing_protein"/>
</dbReference>
<dbReference type="AlphaFoldDB" id="A0A8J2SNU2"/>
<dbReference type="Proteomes" id="UP000789595">
    <property type="component" value="Unassembled WGS sequence"/>
</dbReference>
<dbReference type="EMBL" id="CAKKNE010000004">
    <property type="protein sequence ID" value="CAH0374271.1"/>
    <property type="molecule type" value="Genomic_DNA"/>
</dbReference>
<dbReference type="Pfam" id="PF00226">
    <property type="entry name" value="DnaJ"/>
    <property type="match status" value="1"/>
</dbReference>
<evidence type="ECO:0000259" key="2">
    <source>
        <dbReference type="PROSITE" id="PS50076"/>
    </source>
</evidence>
<dbReference type="CDD" id="cd06257">
    <property type="entry name" value="DnaJ"/>
    <property type="match status" value="1"/>
</dbReference>
<gene>
    <name evidence="3" type="ORF">PECAL_4P15430</name>
</gene>
<feature type="region of interest" description="Disordered" evidence="1">
    <location>
        <begin position="175"/>
        <end position="214"/>
    </location>
</feature>
<evidence type="ECO:0000256" key="1">
    <source>
        <dbReference type="SAM" id="MobiDB-lite"/>
    </source>
</evidence>
<dbReference type="InterPro" id="IPR036869">
    <property type="entry name" value="J_dom_sf"/>
</dbReference>
<accession>A0A8J2SNU2</accession>
<feature type="compositionally biased region" description="Acidic residues" evidence="1">
    <location>
        <begin position="175"/>
        <end position="192"/>
    </location>
</feature>
<dbReference type="InterPro" id="IPR001623">
    <property type="entry name" value="DnaJ_domain"/>
</dbReference>
<evidence type="ECO:0000313" key="4">
    <source>
        <dbReference type="Proteomes" id="UP000789595"/>
    </source>
</evidence>
<reference evidence="3" key="1">
    <citation type="submission" date="2021-11" db="EMBL/GenBank/DDBJ databases">
        <authorList>
            <consortium name="Genoscope - CEA"/>
            <person name="William W."/>
        </authorList>
    </citation>
    <scope>NUCLEOTIDE SEQUENCE</scope>
</reference>
<dbReference type="PRINTS" id="PR00625">
    <property type="entry name" value="JDOMAIN"/>
</dbReference>
<feature type="domain" description="J" evidence="2">
    <location>
        <begin position="5"/>
        <end position="70"/>
    </location>
</feature>
<protein>
    <recommendedName>
        <fullName evidence="2">J domain-containing protein</fullName>
    </recommendedName>
</protein>
<dbReference type="InterPro" id="IPR056453">
    <property type="entry name" value="HTH_DNAJC9"/>
</dbReference>
<dbReference type="Gene3D" id="1.10.287.110">
    <property type="entry name" value="DnaJ domain"/>
    <property type="match status" value="1"/>
</dbReference>
<dbReference type="GO" id="GO:0005737">
    <property type="term" value="C:cytoplasm"/>
    <property type="evidence" value="ECO:0007669"/>
    <property type="project" value="TreeGrafter"/>
</dbReference>